<evidence type="ECO:0000313" key="1">
    <source>
        <dbReference type="EMBL" id="KAJ7738326.1"/>
    </source>
</evidence>
<protein>
    <submittedName>
        <fullName evidence="1">Uncharacterized protein</fullName>
    </submittedName>
</protein>
<sequence>MLPQTLATPSQRKDRFQFIAIHRKPPGLSIREFETKVESFMDDLAALPIVQKNILKFEMMTQIQNEPLDDYIKLWGYPLKESVVIIALQCESADHYIAVNIINCSLM</sequence>
<name>A0AAD7IBI0_9AGAR</name>
<keyword evidence="2" id="KW-1185">Reference proteome</keyword>
<proteinExistence type="predicted"/>
<dbReference type="Proteomes" id="UP001215598">
    <property type="component" value="Unassembled WGS sequence"/>
</dbReference>
<accession>A0AAD7IBI0</accession>
<gene>
    <name evidence="1" type="ORF">B0H16DRAFT_1465778</name>
</gene>
<organism evidence="1 2">
    <name type="scientific">Mycena metata</name>
    <dbReference type="NCBI Taxonomy" id="1033252"/>
    <lineage>
        <taxon>Eukaryota</taxon>
        <taxon>Fungi</taxon>
        <taxon>Dikarya</taxon>
        <taxon>Basidiomycota</taxon>
        <taxon>Agaricomycotina</taxon>
        <taxon>Agaricomycetes</taxon>
        <taxon>Agaricomycetidae</taxon>
        <taxon>Agaricales</taxon>
        <taxon>Marasmiineae</taxon>
        <taxon>Mycenaceae</taxon>
        <taxon>Mycena</taxon>
    </lineage>
</organism>
<evidence type="ECO:0000313" key="2">
    <source>
        <dbReference type="Proteomes" id="UP001215598"/>
    </source>
</evidence>
<dbReference type="EMBL" id="JARKIB010000112">
    <property type="protein sequence ID" value="KAJ7738326.1"/>
    <property type="molecule type" value="Genomic_DNA"/>
</dbReference>
<dbReference type="AlphaFoldDB" id="A0AAD7IBI0"/>
<comment type="caution">
    <text evidence="1">The sequence shown here is derived from an EMBL/GenBank/DDBJ whole genome shotgun (WGS) entry which is preliminary data.</text>
</comment>
<reference evidence="1" key="1">
    <citation type="submission" date="2023-03" db="EMBL/GenBank/DDBJ databases">
        <title>Massive genome expansion in bonnet fungi (Mycena s.s.) driven by repeated elements and novel gene families across ecological guilds.</title>
        <authorList>
            <consortium name="Lawrence Berkeley National Laboratory"/>
            <person name="Harder C.B."/>
            <person name="Miyauchi S."/>
            <person name="Viragh M."/>
            <person name="Kuo A."/>
            <person name="Thoen E."/>
            <person name="Andreopoulos B."/>
            <person name="Lu D."/>
            <person name="Skrede I."/>
            <person name="Drula E."/>
            <person name="Henrissat B."/>
            <person name="Morin E."/>
            <person name="Kohler A."/>
            <person name="Barry K."/>
            <person name="LaButti K."/>
            <person name="Morin E."/>
            <person name="Salamov A."/>
            <person name="Lipzen A."/>
            <person name="Mereny Z."/>
            <person name="Hegedus B."/>
            <person name="Baldrian P."/>
            <person name="Stursova M."/>
            <person name="Weitz H."/>
            <person name="Taylor A."/>
            <person name="Grigoriev I.V."/>
            <person name="Nagy L.G."/>
            <person name="Martin F."/>
            <person name="Kauserud H."/>
        </authorList>
    </citation>
    <scope>NUCLEOTIDE SEQUENCE</scope>
    <source>
        <strain evidence="1">CBHHK182m</strain>
    </source>
</reference>